<sequence length="274" mass="30217">MISALTVGLTLLLGQNQGAEEQKGADEAKKKELAAKPPVLSAVSEDWEGARDPDWILDRALSPSAERKLASLPPGRQHLREFTKSVGAIEVIETCEAADRCGSRKLVRLTLTGHRMDAVEVTDIKAKILSQKPSTQEGFILGPHGGAADVEGGVIDLDSEDRRLRNVDQDGKAGTPYFAKRLVTLKTDERLAFHIEVTSLTWDYDWELVVSLVSEGEASKLTVRSDGTSTGKPFRNPGRIYKQRNYRHFYACEVGTLCRIGPGKNGYPDEIWDR</sequence>
<keyword evidence="2" id="KW-1185">Reference proteome</keyword>
<accession>A0ABQ2Y425</accession>
<name>A0ABQ2Y425_9ACTN</name>
<evidence type="ECO:0000313" key="1">
    <source>
        <dbReference type="EMBL" id="GGX63303.1"/>
    </source>
</evidence>
<dbReference type="Proteomes" id="UP000659223">
    <property type="component" value="Unassembled WGS sequence"/>
</dbReference>
<evidence type="ECO:0000313" key="2">
    <source>
        <dbReference type="Proteomes" id="UP000659223"/>
    </source>
</evidence>
<proteinExistence type="predicted"/>
<reference evidence="2" key="1">
    <citation type="journal article" date="2019" name="Int. J. Syst. Evol. Microbiol.">
        <title>The Global Catalogue of Microorganisms (GCM) 10K type strain sequencing project: providing services to taxonomists for standard genome sequencing and annotation.</title>
        <authorList>
            <consortium name="The Broad Institute Genomics Platform"/>
            <consortium name="The Broad Institute Genome Sequencing Center for Infectious Disease"/>
            <person name="Wu L."/>
            <person name="Ma J."/>
        </authorList>
    </citation>
    <scope>NUCLEOTIDE SEQUENCE [LARGE SCALE GENOMIC DNA]</scope>
    <source>
        <strain evidence="2">JCM 4586</strain>
    </source>
</reference>
<gene>
    <name evidence="1" type="ORF">GCM10010324_05070</name>
</gene>
<dbReference type="EMBL" id="BMUT01000001">
    <property type="protein sequence ID" value="GGX63303.1"/>
    <property type="molecule type" value="Genomic_DNA"/>
</dbReference>
<comment type="caution">
    <text evidence="1">The sequence shown here is derived from an EMBL/GenBank/DDBJ whole genome shotgun (WGS) entry which is preliminary data.</text>
</comment>
<organism evidence="1 2">
    <name type="scientific">Streptomyces hiroshimensis</name>
    <dbReference type="NCBI Taxonomy" id="66424"/>
    <lineage>
        <taxon>Bacteria</taxon>
        <taxon>Bacillati</taxon>
        <taxon>Actinomycetota</taxon>
        <taxon>Actinomycetes</taxon>
        <taxon>Kitasatosporales</taxon>
        <taxon>Streptomycetaceae</taxon>
        <taxon>Streptomyces</taxon>
    </lineage>
</organism>
<protein>
    <submittedName>
        <fullName evidence="1">Uncharacterized protein</fullName>
    </submittedName>
</protein>